<dbReference type="SUPFAM" id="SSF50129">
    <property type="entry name" value="GroES-like"/>
    <property type="match status" value="1"/>
</dbReference>
<dbReference type="InterPro" id="IPR020843">
    <property type="entry name" value="ER"/>
</dbReference>
<sequence>MTMNRAAWITAPRAYPFVVKANAKPKPGPGEVVIKSMAVAVNPVDWKIQSLGRYLEKYPFILGEDTAGTIEEVGPGVSRFVKGQRVIAHCNALMTQNPTNAAFQLYPVVTDQLVSELPDFVTFEQGAVLPLAISTACAGLYRKDYLGLPLPQVENVKTTGETLLVWGGSSSVGATAIQLAVASGLTVITTASSANHDLVKSLGASAVFDYSSATIIEEIIHTLGNAKLAGVYDAISERASFEAIAAILDGLNTTVNVACVLPYDKPTKRFAPKYVLAYSIIQEPHQDIGEWIWGFYTAKALAKGTFKTKPDPLVVGNGLASIQHGLDVQKKGVSAKKVVVTI</sequence>
<comment type="caution">
    <text evidence="6">The sequence shown here is derived from an EMBL/GenBank/DDBJ whole genome shotgun (WGS) entry which is preliminary data.</text>
</comment>
<evidence type="ECO:0000259" key="5">
    <source>
        <dbReference type="SMART" id="SM00829"/>
    </source>
</evidence>
<evidence type="ECO:0000256" key="3">
    <source>
        <dbReference type="ARBA" id="ARBA00022857"/>
    </source>
</evidence>
<evidence type="ECO:0000313" key="7">
    <source>
        <dbReference type="Proteomes" id="UP000231358"/>
    </source>
</evidence>
<reference evidence="6 7" key="1">
    <citation type="submission" date="2017-05" db="EMBL/GenBank/DDBJ databases">
        <title>Genome sequence for an aflatoxigenic pathogen of Argentinian peanut, Aspergillus arachidicola.</title>
        <authorList>
            <person name="Moore G."/>
            <person name="Beltz S.B."/>
            <person name="Mack B.M."/>
        </authorList>
    </citation>
    <scope>NUCLEOTIDE SEQUENCE [LARGE SCALE GENOMIC DNA]</scope>
    <source>
        <strain evidence="6 7">CBS 117610</strain>
    </source>
</reference>
<dbReference type="SMART" id="SM00829">
    <property type="entry name" value="PKS_ER"/>
    <property type="match status" value="1"/>
</dbReference>
<feature type="domain" description="Enoyl reductase (ER)" evidence="5">
    <location>
        <begin position="10"/>
        <end position="276"/>
    </location>
</feature>
<dbReference type="InterPro" id="IPR047122">
    <property type="entry name" value="Trans-enoyl_RdTase-like"/>
</dbReference>
<keyword evidence="3" id="KW-0521">NADP</keyword>
<accession>A0A2G7G786</accession>
<evidence type="ECO:0000256" key="1">
    <source>
        <dbReference type="ARBA" id="ARBA00008072"/>
    </source>
</evidence>
<dbReference type="GO" id="GO:0016651">
    <property type="term" value="F:oxidoreductase activity, acting on NAD(P)H"/>
    <property type="evidence" value="ECO:0007669"/>
    <property type="project" value="InterPro"/>
</dbReference>
<dbReference type="InterPro" id="IPR036291">
    <property type="entry name" value="NAD(P)-bd_dom_sf"/>
</dbReference>
<dbReference type="Gene3D" id="3.90.180.10">
    <property type="entry name" value="Medium-chain alcohol dehydrogenases, catalytic domain"/>
    <property type="match status" value="1"/>
</dbReference>
<dbReference type="AlphaFoldDB" id="A0A2G7G786"/>
<dbReference type="PANTHER" id="PTHR45348:SF2">
    <property type="entry name" value="ZINC-TYPE ALCOHOL DEHYDROGENASE-LIKE PROTEIN C2E1P3.01"/>
    <property type="match status" value="1"/>
</dbReference>
<dbReference type="PANTHER" id="PTHR45348">
    <property type="entry name" value="HYPOTHETICAL OXIDOREDUCTASE (EUROFUNG)"/>
    <property type="match status" value="1"/>
</dbReference>
<dbReference type="Pfam" id="PF08240">
    <property type="entry name" value="ADH_N"/>
    <property type="match status" value="1"/>
</dbReference>
<dbReference type="Proteomes" id="UP000231358">
    <property type="component" value="Unassembled WGS sequence"/>
</dbReference>
<dbReference type="EMBL" id="NEXV01000096">
    <property type="protein sequence ID" value="PIG88700.1"/>
    <property type="molecule type" value="Genomic_DNA"/>
</dbReference>
<evidence type="ECO:0000313" key="6">
    <source>
        <dbReference type="EMBL" id="PIG88700.1"/>
    </source>
</evidence>
<dbReference type="GO" id="GO:0000166">
    <property type="term" value="F:nucleotide binding"/>
    <property type="evidence" value="ECO:0007669"/>
    <property type="project" value="UniProtKB-KW"/>
</dbReference>
<dbReference type="SUPFAM" id="SSF51735">
    <property type="entry name" value="NAD(P)-binding Rossmann-fold domains"/>
    <property type="match status" value="1"/>
</dbReference>
<organism evidence="6 7">
    <name type="scientific">Aspergillus arachidicola</name>
    <dbReference type="NCBI Taxonomy" id="656916"/>
    <lineage>
        <taxon>Eukaryota</taxon>
        <taxon>Fungi</taxon>
        <taxon>Dikarya</taxon>
        <taxon>Ascomycota</taxon>
        <taxon>Pezizomycotina</taxon>
        <taxon>Eurotiomycetes</taxon>
        <taxon>Eurotiomycetidae</taxon>
        <taxon>Eurotiales</taxon>
        <taxon>Aspergillaceae</taxon>
        <taxon>Aspergillus</taxon>
        <taxon>Aspergillus subgen. Circumdati</taxon>
    </lineage>
</organism>
<comment type="similarity">
    <text evidence="1">Belongs to the zinc-containing alcohol dehydrogenase family.</text>
</comment>
<evidence type="ECO:0000256" key="2">
    <source>
        <dbReference type="ARBA" id="ARBA00022741"/>
    </source>
</evidence>
<evidence type="ECO:0000256" key="4">
    <source>
        <dbReference type="ARBA" id="ARBA00023002"/>
    </source>
</evidence>
<gene>
    <name evidence="6" type="ORF">AARAC_000588</name>
</gene>
<proteinExistence type="inferred from homology"/>
<dbReference type="InterPro" id="IPR011032">
    <property type="entry name" value="GroES-like_sf"/>
</dbReference>
<keyword evidence="7" id="KW-1185">Reference proteome</keyword>
<keyword evidence="4" id="KW-0560">Oxidoreductase</keyword>
<dbReference type="Gene3D" id="3.40.50.720">
    <property type="entry name" value="NAD(P)-binding Rossmann-like Domain"/>
    <property type="match status" value="1"/>
</dbReference>
<keyword evidence="2" id="KW-0547">Nucleotide-binding</keyword>
<name>A0A2G7G786_9EURO</name>
<protein>
    <recommendedName>
        <fullName evidence="5">Enoyl reductase (ER) domain-containing protein</fullName>
    </recommendedName>
</protein>
<dbReference type="Pfam" id="PF00107">
    <property type="entry name" value="ADH_zinc_N"/>
    <property type="match status" value="1"/>
</dbReference>
<dbReference type="InterPro" id="IPR013154">
    <property type="entry name" value="ADH-like_N"/>
</dbReference>
<dbReference type="STRING" id="656916.A0A2G7G786"/>
<dbReference type="InterPro" id="IPR013149">
    <property type="entry name" value="ADH-like_C"/>
</dbReference>
<dbReference type="CDD" id="cd08249">
    <property type="entry name" value="enoyl_reductase_like"/>
    <property type="match status" value="1"/>
</dbReference>